<protein>
    <submittedName>
        <fullName evidence="3">Uncharacterized protein</fullName>
    </submittedName>
</protein>
<evidence type="ECO:0000256" key="1">
    <source>
        <dbReference type="SAM" id="MobiDB-lite"/>
    </source>
</evidence>
<feature type="transmembrane region" description="Helical" evidence="2">
    <location>
        <begin position="308"/>
        <end position="330"/>
    </location>
</feature>
<evidence type="ECO:0000313" key="3">
    <source>
        <dbReference type="EMBL" id="KAF5355309.1"/>
    </source>
</evidence>
<keyword evidence="2" id="KW-1133">Transmembrane helix</keyword>
<comment type="caution">
    <text evidence="3">The sequence shown here is derived from an EMBL/GenBank/DDBJ whole genome shotgun (WGS) entry which is preliminary data.</text>
</comment>
<keyword evidence="4" id="KW-1185">Reference proteome</keyword>
<feature type="region of interest" description="Disordered" evidence="1">
    <location>
        <begin position="414"/>
        <end position="438"/>
    </location>
</feature>
<proteinExistence type="predicted"/>
<name>A0A8H5D829_9AGAR</name>
<organism evidence="3 4">
    <name type="scientific">Tetrapyrgos nigripes</name>
    <dbReference type="NCBI Taxonomy" id="182062"/>
    <lineage>
        <taxon>Eukaryota</taxon>
        <taxon>Fungi</taxon>
        <taxon>Dikarya</taxon>
        <taxon>Basidiomycota</taxon>
        <taxon>Agaricomycotina</taxon>
        <taxon>Agaricomycetes</taxon>
        <taxon>Agaricomycetidae</taxon>
        <taxon>Agaricales</taxon>
        <taxon>Marasmiineae</taxon>
        <taxon>Marasmiaceae</taxon>
        <taxon>Tetrapyrgos</taxon>
    </lineage>
</organism>
<dbReference type="OrthoDB" id="3024632at2759"/>
<evidence type="ECO:0000313" key="4">
    <source>
        <dbReference type="Proteomes" id="UP000559256"/>
    </source>
</evidence>
<dbReference type="Proteomes" id="UP000559256">
    <property type="component" value="Unassembled WGS sequence"/>
</dbReference>
<gene>
    <name evidence="3" type="ORF">D9758_006019</name>
</gene>
<reference evidence="3 4" key="1">
    <citation type="journal article" date="2020" name="ISME J.">
        <title>Uncovering the hidden diversity of litter-decomposition mechanisms in mushroom-forming fungi.</title>
        <authorList>
            <person name="Floudas D."/>
            <person name="Bentzer J."/>
            <person name="Ahren D."/>
            <person name="Johansson T."/>
            <person name="Persson P."/>
            <person name="Tunlid A."/>
        </authorList>
    </citation>
    <scope>NUCLEOTIDE SEQUENCE [LARGE SCALE GENOMIC DNA]</scope>
    <source>
        <strain evidence="3 4">CBS 291.85</strain>
    </source>
</reference>
<dbReference type="AlphaFoldDB" id="A0A8H5D829"/>
<keyword evidence="2" id="KW-0812">Transmembrane</keyword>
<sequence length="668" mass="72066">MNDSDPKPASLPTLNFGNGLIEIAALTTLIGSSTAGDLILGNRGAAGLVWGSISTFGSSTVIKACAGAACPGWVSHMLGLRTPSSDRAIGMDLSLAPRSNMAMRIRAMMGEIGPLGISCLSDEPGAIKGKSRRIKEHHTYRDIYAFDSVTSTMLSELPSPPPDSPLIIHTYYHYASFPAHHLRFQICVLSLSLLKSLEIYTLVTQSGISLGLLSGAPFLFSLISGVCLEVNDIIHARRPVEADSHFDLVAASPIPATKRFGGSKKVVLGASTNARRGPWWKFFWITTGILQTLTVVLSYFLLSEQKPRVVFIWAGFQLFWVIARISIFNLTEHWNPKANRPMKPNKLESLPLSMRLRVMNLVLGVGSYQAHVHPRKSWAYLDDSFSTRHIAKILMPQNMCEAFPLEPWSSLTTGSSKTLNSSGPSSTSPTSLSSSSGKTLSAPLARVIKVNILAVIGDTALSSATWMFGNMKYGPMDLYDSCIVVFEVTFPTSCSLTTLNFNSPGKSGSRIIAVPCARVFSARSSLLEIMARGGENAPEPTFIPRGTGTAAETEKAWIYWVPCEGGEWLQIKSGPSTSVSSSTTVNSAFTTAFTSTSKPSSISPGSTPNDGNVYSVLGHQVAEVLDDEQLSRILGAGNLNISLKHAEEVKDVVEISRKASENLIAFLR</sequence>
<feature type="transmembrane region" description="Helical" evidence="2">
    <location>
        <begin position="282"/>
        <end position="302"/>
    </location>
</feature>
<evidence type="ECO:0000256" key="2">
    <source>
        <dbReference type="SAM" id="Phobius"/>
    </source>
</evidence>
<keyword evidence="2" id="KW-0472">Membrane</keyword>
<dbReference type="EMBL" id="JAACJM010000057">
    <property type="protein sequence ID" value="KAF5355309.1"/>
    <property type="molecule type" value="Genomic_DNA"/>
</dbReference>
<accession>A0A8H5D829</accession>